<evidence type="ECO:0000256" key="1">
    <source>
        <dbReference type="SAM" id="SignalP"/>
    </source>
</evidence>
<name>A0A0S2I4A6_9BACT</name>
<proteinExistence type="predicted"/>
<dbReference type="Proteomes" id="UP000064893">
    <property type="component" value="Chromosome"/>
</dbReference>
<protein>
    <submittedName>
        <fullName evidence="2">Uncharacterized protein</fullName>
    </submittedName>
</protein>
<keyword evidence="3" id="KW-1185">Reference proteome</keyword>
<feature type="chain" id="PRO_5006599614" evidence="1">
    <location>
        <begin position="22"/>
        <end position="170"/>
    </location>
</feature>
<dbReference type="RefSeq" id="WP_057954579.1">
    <property type="nucleotide sequence ID" value="NZ_CP013118.1"/>
</dbReference>
<gene>
    <name evidence="2" type="ORF">L21SP5_03691</name>
</gene>
<dbReference type="STRING" id="1307839.L21SP5_03691"/>
<sequence precursor="true">MKKLLQILVIAGLAYGLFGCAAKKTMDATYESEHAIEAEIISVGNDGTKMIKSWGYAKTPELALIDAKRKAVKAAIFHGFAAGGGSAKVGPIVKDENAKTEHKAFFDEFFKDGGKYLQYVNSKNVGMPSGEDRLKMKKGYKVAASVSIEFDSLRKYLEDKGIARSLDAGF</sequence>
<evidence type="ECO:0000313" key="3">
    <source>
        <dbReference type="Proteomes" id="UP000064893"/>
    </source>
</evidence>
<dbReference type="KEGG" id="blq:L21SP5_03691"/>
<dbReference type="EMBL" id="CP013118">
    <property type="protein sequence ID" value="ALO17289.1"/>
    <property type="molecule type" value="Genomic_DNA"/>
</dbReference>
<keyword evidence="1" id="KW-0732">Signal</keyword>
<feature type="signal peptide" evidence="1">
    <location>
        <begin position="1"/>
        <end position="21"/>
    </location>
</feature>
<accession>A0A0S2I4A6</accession>
<reference evidence="2 3" key="1">
    <citation type="submission" date="2015-11" db="EMBL/GenBank/DDBJ databases">
        <title>Description and complete genome sequence of a novel strain predominating in hypersaline microbial mats and representing a new family of the Bacteriodetes phylum.</title>
        <authorList>
            <person name="Spring S."/>
            <person name="Bunk B."/>
            <person name="Sproer C."/>
            <person name="Klenk H.-P."/>
        </authorList>
    </citation>
    <scope>NUCLEOTIDE SEQUENCE [LARGE SCALE GENOMIC DNA]</scope>
    <source>
        <strain evidence="2 3">L21-Spi-D4</strain>
    </source>
</reference>
<dbReference type="OrthoDB" id="1073285at2"/>
<dbReference type="PROSITE" id="PS51257">
    <property type="entry name" value="PROKAR_LIPOPROTEIN"/>
    <property type="match status" value="1"/>
</dbReference>
<organism evidence="2 3">
    <name type="scientific">Salinivirga cyanobacteriivorans</name>
    <dbReference type="NCBI Taxonomy" id="1307839"/>
    <lineage>
        <taxon>Bacteria</taxon>
        <taxon>Pseudomonadati</taxon>
        <taxon>Bacteroidota</taxon>
        <taxon>Bacteroidia</taxon>
        <taxon>Bacteroidales</taxon>
        <taxon>Salinivirgaceae</taxon>
        <taxon>Salinivirga</taxon>
    </lineage>
</organism>
<dbReference type="AlphaFoldDB" id="A0A0S2I4A6"/>
<evidence type="ECO:0000313" key="2">
    <source>
        <dbReference type="EMBL" id="ALO17289.1"/>
    </source>
</evidence>